<comment type="caution">
    <text evidence="1">The sequence shown here is derived from an EMBL/GenBank/DDBJ whole genome shotgun (WGS) entry which is preliminary data.</text>
</comment>
<name>A0AAE0HKZ6_9PEZI</name>
<proteinExistence type="predicted"/>
<reference evidence="1" key="1">
    <citation type="journal article" date="2023" name="Mol. Phylogenet. Evol.">
        <title>Genome-scale phylogeny and comparative genomics of the fungal order Sordariales.</title>
        <authorList>
            <person name="Hensen N."/>
            <person name="Bonometti L."/>
            <person name="Westerberg I."/>
            <person name="Brannstrom I.O."/>
            <person name="Guillou S."/>
            <person name="Cros-Aarteil S."/>
            <person name="Calhoun S."/>
            <person name="Haridas S."/>
            <person name="Kuo A."/>
            <person name="Mondo S."/>
            <person name="Pangilinan J."/>
            <person name="Riley R."/>
            <person name="LaButti K."/>
            <person name="Andreopoulos B."/>
            <person name="Lipzen A."/>
            <person name="Chen C."/>
            <person name="Yan M."/>
            <person name="Daum C."/>
            <person name="Ng V."/>
            <person name="Clum A."/>
            <person name="Steindorff A."/>
            <person name="Ohm R.A."/>
            <person name="Martin F."/>
            <person name="Silar P."/>
            <person name="Natvig D.O."/>
            <person name="Lalanne C."/>
            <person name="Gautier V."/>
            <person name="Ament-Velasquez S.L."/>
            <person name="Kruys A."/>
            <person name="Hutchinson M.I."/>
            <person name="Powell A.J."/>
            <person name="Barry K."/>
            <person name="Miller A.N."/>
            <person name="Grigoriev I.V."/>
            <person name="Debuchy R."/>
            <person name="Gladieux P."/>
            <person name="Hiltunen Thoren M."/>
            <person name="Johannesson H."/>
        </authorList>
    </citation>
    <scope>NUCLEOTIDE SEQUENCE</scope>
    <source>
        <strain evidence="1">CBS 168.71</strain>
    </source>
</reference>
<sequence length="55" mass="6476">MSGGSSSKEYRERRWYCHNCNYGPLSCRLDDWCPNCSHSRCGYCQEVVMTYRSGR</sequence>
<accession>A0AAE0HKZ6</accession>
<organism evidence="1 2">
    <name type="scientific">Chaetomium fimeti</name>
    <dbReference type="NCBI Taxonomy" id="1854472"/>
    <lineage>
        <taxon>Eukaryota</taxon>
        <taxon>Fungi</taxon>
        <taxon>Dikarya</taxon>
        <taxon>Ascomycota</taxon>
        <taxon>Pezizomycotina</taxon>
        <taxon>Sordariomycetes</taxon>
        <taxon>Sordariomycetidae</taxon>
        <taxon>Sordariales</taxon>
        <taxon>Chaetomiaceae</taxon>
        <taxon>Chaetomium</taxon>
    </lineage>
</organism>
<dbReference type="EMBL" id="JAUEPN010000002">
    <property type="protein sequence ID" value="KAK3298169.1"/>
    <property type="molecule type" value="Genomic_DNA"/>
</dbReference>
<gene>
    <name evidence="1" type="ORF">B0H64DRAFT_438663</name>
</gene>
<dbReference type="RefSeq" id="XP_062661683.1">
    <property type="nucleotide sequence ID" value="XM_062806365.1"/>
</dbReference>
<dbReference type="Proteomes" id="UP001278766">
    <property type="component" value="Unassembled WGS sequence"/>
</dbReference>
<dbReference type="GeneID" id="87843313"/>
<evidence type="ECO:0000313" key="1">
    <source>
        <dbReference type="EMBL" id="KAK3298169.1"/>
    </source>
</evidence>
<dbReference type="AlphaFoldDB" id="A0AAE0HKZ6"/>
<reference evidence="1" key="2">
    <citation type="submission" date="2023-06" db="EMBL/GenBank/DDBJ databases">
        <authorList>
            <consortium name="Lawrence Berkeley National Laboratory"/>
            <person name="Haridas S."/>
            <person name="Hensen N."/>
            <person name="Bonometti L."/>
            <person name="Westerberg I."/>
            <person name="Brannstrom I.O."/>
            <person name="Guillou S."/>
            <person name="Cros-Aarteil S."/>
            <person name="Calhoun S."/>
            <person name="Kuo A."/>
            <person name="Mondo S."/>
            <person name="Pangilinan J."/>
            <person name="Riley R."/>
            <person name="Labutti K."/>
            <person name="Andreopoulos B."/>
            <person name="Lipzen A."/>
            <person name="Chen C."/>
            <person name="Yanf M."/>
            <person name="Daum C."/>
            <person name="Ng V."/>
            <person name="Clum A."/>
            <person name="Steindorff A."/>
            <person name="Ohm R."/>
            <person name="Martin F."/>
            <person name="Silar P."/>
            <person name="Natvig D."/>
            <person name="Lalanne C."/>
            <person name="Gautier V."/>
            <person name="Ament-Velasquez S.L."/>
            <person name="Kruys A."/>
            <person name="Hutchinson M.I."/>
            <person name="Powell A.J."/>
            <person name="Barry K."/>
            <person name="Miller A.N."/>
            <person name="Grigoriev I.V."/>
            <person name="Debuchy R."/>
            <person name="Gladieux P."/>
            <person name="Thoren M.H."/>
            <person name="Johannesson H."/>
        </authorList>
    </citation>
    <scope>NUCLEOTIDE SEQUENCE</scope>
    <source>
        <strain evidence="1">CBS 168.71</strain>
    </source>
</reference>
<evidence type="ECO:0000313" key="2">
    <source>
        <dbReference type="Proteomes" id="UP001278766"/>
    </source>
</evidence>
<protein>
    <submittedName>
        <fullName evidence="1">Uncharacterized protein</fullName>
    </submittedName>
</protein>
<keyword evidence="2" id="KW-1185">Reference proteome</keyword>